<sequence>MIELPKQKGASGDQSLGALWRLDGKVAVVTGAAAGIGRAVARHLADAGARTIPIDRRTIEGAGALAITADVSDWGGLERAVSATFASMPPDILVNAAGLFPSRGVLDLDEAHWDLLLDVNLKGALRMSQLAARAMIKAGKSGAIVNIGSVQANRPTAGKAAYAASKAGLEAITRVLARELADSAIRVNAVAPGPVLTEAAIVRIAEIEASGGAFPPRDSRGMPGRPDEIARVVHFLASPAASFVTGAVWLADGGSTLD</sequence>
<evidence type="ECO:0000256" key="1">
    <source>
        <dbReference type="ARBA" id="ARBA00006484"/>
    </source>
</evidence>
<dbReference type="PROSITE" id="PS00061">
    <property type="entry name" value="ADH_SHORT"/>
    <property type="match status" value="1"/>
</dbReference>
<dbReference type="InterPro" id="IPR002347">
    <property type="entry name" value="SDR_fam"/>
</dbReference>
<accession>A0A4Q6XWJ0</accession>
<dbReference type="Proteomes" id="UP000292085">
    <property type="component" value="Unassembled WGS sequence"/>
</dbReference>
<dbReference type="SUPFAM" id="SSF51735">
    <property type="entry name" value="NAD(P)-binding Rossmann-fold domains"/>
    <property type="match status" value="1"/>
</dbReference>
<dbReference type="InterPro" id="IPR020904">
    <property type="entry name" value="Sc_DH/Rdtase_CS"/>
</dbReference>
<dbReference type="PANTHER" id="PTHR42760">
    <property type="entry name" value="SHORT-CHAIN DEHYDROGENASES/REDUCTASES FAMILY MEMBER"/>
    <property type="match status" value="1"/>
</dbReference>
<organism evidence="3 4">
    <name type="scientific">Sphingomonas populi</name>
    <dbReference type="NCBI Taxonomy" id="2484750"/>
    <lineage>
        <taxon>Bacteria</taxon>
        <taxon>Pseudomonadati</taxon>
        <taxon>Pseudomonadota</taxon>
        <taxon>Alphaproteobacteria</taxon>
        <taxon>Sphingomonadales</taxon>
        <taxon>Sphingomonadaceae</taxon>
        <taxon>Sphingomonas</taxon>
    </lineage>
</organism>
<keyword evidence="2" id="KW-0560">Oxidoreductase</keyword>
<dbReference type="Gene3D" id="3.40.50.720">
    <property type="entry name" value="NAD(P)-binding Rossmann-like Domain"/>
    <property type="match status" value="1"/>
</dbReference>
<dbReference type="OrthoDB" id="9790146at2"/>
<dbReference type="FunFam" id="3.40.50.720:FF:000084">
    <property type="entry name" value="Short-chain dehydrogenase reductase"/>
    <property type="match status" value="1"/>
</dbReference>
<evidence type="ECO:0000313" key="3">
    <source>
        <dbReference type="EMBL" id="RZF64730.1"/>
    </source>
</evidence>
<comment type="similarity">
    <text evidence="1">Belongs to the short-chain dehydrogenases/reductases (SDR) family.</text>
</comment>
<dbReference type="PRINTS" id="PR00081">
    <property type="entry name" value="GDHRDH"/>
</dbReference>
<dbReference type="GO" id="GO:0016616">
    <property type="term" value="F:oxidoreductase activity, acting on the CH-OH group of donors, NAD or NADP as acceptor"/>
    <property type="evidence" value="ECO:0007669"/>
    <property type="project" value="TreeGrafter"/>
</dbReference>
<reference evidence="3 4" key="1">
    <citation type="submission" date="2019-02" db="EMBL/GenBank/DDBJ databases">
        <authorList>
            <person name="Li Y."/>
        </authorList>
    </citation>
    <scope>NUCLEOTIDE SEQUENCE [LARGE SCALE GENOMIC DNA]</scope>
    <source>
        <strain evidence="3 4">3-7</strain>
    </source>
</reference>
<proteinExistence type="inferred from homology"/>
<comment type="caution">
    <text evidence="3">The sequence shown here is derived from an EMBL/GenBank/DDBJ whole genome shotgun (WGS) entry which is preliminary data.</text>
</comment>
<evidence type="ECO:0000313" key="4">
    <source>
        <dbReference type="Proteomes" id="UP000292085"/>
    </source>
</evidence>
<gene>
    <name evidence="3" type="ORF">EWE75_08915</name>
</gene>
<evidence type="ECO:0000256" key="2">
    <source>
        <dbReference type="ARBA" id="ARBA00023002"/>
    </source>
</evidence>
<dbReference type="InterPro" id="IPR036291">
    <property type="entry name" value="NAD(P)-bd_dom_sf"/>
</dbReference>
<dbReference type="PANTHER" id="PTHR42760:SF133">
    <property type="entry name" value="3-OXOACYL-[ACYL-CARRIER-PROTEIN] REDUCTASE"/>
    <property type="match status" value="1"/>
</dbReference>
<name>A0A4Q6XWJ0_9SPHN</name>
<dbReference type="Pfam" id="PF13561">
    <property type="entry name" value="adh_short_C2"/>
    <property type="match status" value="1"/>
</dbReference>
<dbReference type="CDD" id="cd05233">
    <property type="entry name" value="SDR_c"/>
    <property type="match status" value="1"/>
</dbReference>
<dbReference type="AlphaFoldDB" id="A0A4Q6XWJ0"/>
<keyword evidence="4" id="KW-1185">Reference proteome</keyword>
<dbReference type="PRINTS" id="PR00080">
    <property type="entry name" value="SDRFAMILY"/>
</dbReference>
<dbReference type="EMBL" id="SGIS01000011">
    <property type="protein sequence ID" value="RZF64730.1"/>
    <property type="molecule type" value="Genomic_DNA"/>
</dbReference>
<protein>
    <submittedName>
        <fullName evidence="3">SDR family oxidoreductase</fullName>
    </submittedName>
</protein>